<evidence type="ECO:0000256" key="1">
    <source>
        <dbReference type="SAM" id="MobiDB-lite"/>
    </source>
</evidence>
<organism evidence="2 3">
    <name type="scientific">Arxiozyma heterogenica</name>
    <dbReference type="NCBI Taxonomy" id="278026"/>
    <lineage>
        <taxon>Eukaryota</taxon>
        <taxon>Fungi</taxon>
        <taxon>Dikarya</taxon>
        <taxon>Ascomycota</taxon>
        <taxon>Saccharomycotina</taxon>
        <taxon>Saccharomycetes</taxon>
        <taxon>Saccharomycetales</taxon>
        <taxon>Saccharomycetaceae</taxon>
        <taxon>Arxiozyma</taxon>
    </lineage>
</organism>
<reference evidence="3" key="1">
    <citation type="submission" date="2023-07" db="EMBL/GenBank/DDBJ databases">
        <title>A draft genome of Kazachstania heterogenica Y-27499.</title>
        <authorList>
            <person name="Donic C."/>
            <person name="Kralova J.S."/>
            <person name="Fidel L."/>
            <person name="Ben-Dor S."/>
            <person name="Jung S."/>
        </authorList>
    </citation>
    <scope>NUCLEOTIDE SEQUENCE [LARGE SCALE GENOMIC DNA]</scope>
    <source>
        <strain evidence="3">Y27499</strain>
    </source>
</reference>
<dbReference type="Proteomes" id="UP001306508">
    <property type="component" value="Unassembled WGS sequence"/>
</dbReference>
<name>A0AAN7WFT8_9SACH</name>
<feature type="compositionally biased region" description="Low complexity" evidence="1">
    <location>
        <begin position="12"/>
        <end position="26"/>
    </location>
</feature>
<proteinExistence type="predicted"/>
<evidence type="ECO:0000313" key="2">
    <source>
        <dbReference type="EMBL" id="KAK5778640.1"/>
    </source>
</evidence>
<keyword evidence="3" id="KW-1185">Reference proteome</keyword>
<gene>
    <name evidence="2" type="ORF">RI543_004311</name>
</gene>
<dbReference type="AlphaFoldDB" id="A0AAN7WFT8"/>
<accession>A0AAN7WFT8</accession>
<dbReference type="Gene3D" id="3.40.630.30">
    <property type="match status" value="1"/>
</dbReference>
<dbReference type="EMBL" id="JAWIZZ010000053">
    <property type="protein sequence ID" value="KAK5778640.1"/>
    <property type="molecule type" value="Genomic_DNA"/>
</dbReference>
<feature type="compositionally biased region" description="Basic residues" evidence="1">
    <location>
        <begin position="1"/>
        <end position="11"/>
    </location>
</feature>
<comment type="caution">
    <text evidence="2">The sequence shown here is derived from an EMBL/GenBank/DDBJ whole genome shotgun (WGS) entry which is preliminary data.</text>
</comment>
<evidence type="ECO:0000313" key="3">
    <source>
        <dbReference type="Proteomes" id="UP001306508"/>
    </source>
</evidence>
<protein>
    <submittedName>
        <fullName evidence="2">Uncharacterized protein</fullName>
    </submittedName>
</protein>
<dbReference type="PANTHER" id="PTHR43451:SF1">
    <property type="entry name" value="ACETYLTRANSFERASE"/>
    <property type="match status" value="1"/>
</dbReference>
<dbReference type="InterPro" id="IPR052564">
    <property type="entry name" value="N-acetyltrans/Recomb-assoc"/>
</dbReference>
<dbReference type="PANTHER" id="PTHR43451">
    <property type="entry name" value="ACETYLTRANSFERASE (GNAT) FAMILY PROTEIN"/>
    <property type="match status" value="1"/>
</dbReference>
<sequence length="316" mass="36167">MARNNKNKKNQKNNNTNTLTSTMNNATTSGNGSVVIDSKMIANLNAMASQDPKLYSLMQKVVKGTATPEEVEQFKAYISMAQDMVSDDTPKNTSNLTKISNVTLTFTYDVDRVSRCMYKAFESVPANDFLMKKFFNVSIDEYCSQYRIHAYMHLINAHFYDNGAEFIQANNFHAVAIWTAPEILVKVPRANDETFNKVFFDDLEEVKQKVLPNGMKYYYLFCIGRDPDDVTTKGSVRSIFEYYKERADRENVAICLEAISDKARSVYEYFGFKNYKTFKYGVGEVDSKGHVDKNGEGFTGYLMIYHKDAEKLFNKL</sequence>
<feature type="region of interest" description="Disordered" evidence="1">
    <location>
        <begin position="1"/>
        <end position="26"/>
    </location>
</feature>